<dbReference type="Proteomes" id="UP001451571">
    <property type="component" value="Chromosome"/>
</dbReference>
<reference evidence="1 2" key="1">
    <citation type="submission" date="2024-02" db="EMBL/GenBank/DDBJ databases">
        <title>Bacterial strain from lacustrine sediment.</title>
        <authorList>
            <person name="Petit C."/>
            <person name="Fadhlaoui K."/>
        </authorList>
    </citation>
    <scope>NUCLEOTIDE SEQUENCE [LARGE SCALE GENOMIC DNA]</scope>
    <source>
        <strain evidence="1 2">IPX-CK</strain>
    </source>
</reference>
<sequence length="113" mass="13273">MGYIAKQIEFNEKTNLFPVKNGVDYLGWHFYLTDTGKVVKRLRTQNKKRLKRRLKGLQKGYAEGKLDWEDVKRSMAATQGHLIHGHTYRLRAKLYNKTVFVRSTLNETEETSI</sequence>
<organism evidence="1 2">
    <name type="scientific">Kineothrix sedimenti</name>
    <dbReference type="NCBI Taxonomy" id="3123317"/>
    <lineage>
        <taxon>Bacteria</taxon>
        <taxon>Bacillati</taxon>
        <taxon>Bacillota</taxon>
        <taxon>Clostridia</taxon>
        <taxon>Lachnospirales</taxon>
        <taxon>Lachnospiraceae</taxon>
        <taxon>Kineothrix</taxon>
    </lineage>
</organism>
<evidence type="ECO:0008006" key="3">
    <source>
        <dbReference type="Google" id="ProtNLM"/>
    </source>
</evidence>
<dbReference type="RefSeq" id="WP_342758921.1">
    <property type="nucleotide sequence ID" value="NZ_CP146256.1"/>
</dbReference>
<name>A0ABZ3EYN3_9FIRM</name>
<proteinExistence type="predicted"/>
<evidence type="ECO:0000313" key="1">
    <source>
        <dbReference type="EMBL" id="XAH75356.1"/>
    </source>
</evidence>
<evidence type="ECO:0000313" key="2">
    <source>
        <dbReference type="Proteomes" id="UP001451571"/>
    </source>
</evidence>
<keyword evidence="2" id="KW-1185">Reference proteome</keyword>
<dbReference type="EMBL" id="CP146256">
    <property type="protein sequence ID" value="XAH75356.1"/>
    <property type="molecule type" value="Genomic_DNA"/>
</dbReference>
<gene>
    <name evidence="1" type="ORF">V6984_06260</name>
</gene>
<protein>
    <recommendedName>
        <fullName evidence="3">Group II intron maturase</fullName>
    </recommendedName>
</protein>
<accession>A0ABZ3EYN3</accession>